<dbReference type="AlphaFoldDB" id="A0A0D2BXG4"/>
<protein>
    <submittedName>
        <fullName evidence="1">Uncharacterized protein</fullName>
    </submittedName>
</protein>
<dbReference type="GeneID" id="25327613"/>
<evidence type="ECO:0000313" key="1">
    <source>
        <dbReference type="EMBL" id="KIW57106.1"/>
    </source>
</evidence>
<dbReference type="RefSeq" id="XP_013317690.1">
    <property type="nucleotide sequence ID" value="XM_013462236.1"/>
</dbReference>
<dbReference type="HOGENOM" id="CLU_2197009_0_0_1"/>
<dbReference type="Proteomes" id="UP000054342">
    <property type="component" value="Unassembled WGS sequence"/>
</dbReference>
<reference evidence="1 2" key="1">
    <citation type="submission" date="2015-01" db="EMBL/GenBank/DDBJ databases">
        <title>The Genome Sequence of Exophiala xenobiotica CBS118157.</title>
        <authorList>
            <consortium name="The Broad Institute Genomics Platform"/>
            <person name="Cuomo C."/>
            <person name="de Hoog S."/>
            <person name="Gorbushina A."/>
            <person name="Stielow B."/>
            <person name="Teixiera M."/>
            <person name="Abouelleil A."/>
            <person name="Chapman S.B."/>
            <person name="Priest M."/>
            <person name="Young S.K."/>
            <person name="Wortman J."/>
            <person name="Nusbaum C."/>
            <person name="Birren B."/>
        </authorList>
    </citation>
    <scope>NUCLEOTIDE SEQUENCE [LARGE SCALE GENOMIC DNA]</scope>
    <source>
        <strain evidence="1 2">CBS 118157</strain>
    </source>
</reference>
<keyword evidence="2" id="KW-1185">Reference proteome</keyword>
<proteinExistence type="predicted"/>
<gene>
    <name evidence="1" type="ORF">PV05_05705</name>
</gene>
<sequence>MVNAPATQIDFVYVGLYMRSSRNSFSMIAPTSTLNKQQVATYPEQKTSSLADSIRKHIGSHHVVDGKDKQGVRYRNLLGVRPGNCEETKSVPVTTIPFWTRLTASRSF</sequence>
<accession>A0A0D2BXG4</accession>
<evidence type="ECO:0000313" key="2">
    <source>
        <dbReference type="Proteomes" id="UP000054342"/>
    </source>
</evidence>
<name>A0A0D2BXG4_9EURO</name>
<organism evidence="1 2">
    <name type="scientific">Exophiala xenobiotica</name>
    <dbReference type="NCBI Taxonomy" id="348802"/>
    <lineage>
        <taxon>Eukaryota</taxon>
        <taxon>Fungi</taxon>
        <taxon>Dikarya</taxon>
        <taxon>Ascomycota</taxon>
        <taxon>Pezizomycotina</taxon>
        <taxon>Eurotiomycetes</taxon>
        <taxon>Chaetothyriomycetidae</taxon>
        <taxon>Chaetothyriales</taxon>
        <taxon>Herpotrichiellaceae</taxon>
        <taxon>Exophiala</taxon>
    </lineage>
</organism>
<dbReference type="EMBL" id="KN847319">
    <property type="protein sequence ID" value="KIW57106.1"/>
    <property type="molecule type" value="Genomic_DNA"/>
</dbReference>